<dbReference type="PANTHER" id="PTHR11412:SF172">
    <property type="entry name" value="LD23292P"/>
    <property type="match status" value="1"/>
</dbReference>
<proteinExistence type="predicted"/>
<dbReference type="KEGG" id="soy:115880375"/>
<accession>A0A6J2XPL1</accession>
<protein>
    <submittedName>
        <fullName evidence="3">Uncharacterized protein LOC115880375</fullName>
    </submittedName>
</protein>
<dbReference type="Gene3D" id="2.60.40.690">
    <property type="entry name" value="Alpha-macroglobulin, receptor-binding domain"/>
    <property type="match status" value="1"/>
</dbReference>
<evidence type="ECO:0000259" key="1">
    <source>
        <dbReference type="SMART" id="SM01361"/>
    </source>
</evidence>
<dbReference type="PANTHER" id="PTHR11412">
    <property type="entry name" value="MACROGLOBULIN / COMPLEMENT"/>
    <property type="match status" value="1"/>
</dbReference>
<name>A0A6J2XPL1_SITOR</name>
<dbReference type="RefSeq" id="XP_030753448.1">
    <property type="nucleotide sequence ID" value="XM_030897588.1"/>
</dbReference>
<dbReference type="SMART" id="SM01361">
    <property type="entry name" value="A2M_recep"/>
    <property type="match status" value="1"/>
</dbReference>
<dbReference type="Pfam" id="PF07677">
    <property type="entry name" value="A2M_recep"/>
    <property type="match status" value="1"/>
</dbReference>
<reference evidence="3" key="1">
    <citation type="submission" date="2025-08" db="UniProtKB">
        <authorList>
            <consortium name="RefSeq"/>
        </authorList>
    </citation>
    <scope>IDENTIFICATION</scope>
    <source>
        <tissue evidence="3">Gonads</tissue>
    </source>
</reference>
<gene>
    <name evidence="3" type="primary">LOC115880375</name>
</gene>
<dbReference type="SUPFAM" id="SSF49410">
    <property type="entry name" value="Alpha-macroglobulin receptor domain"/>
    <property type="match status" value="1"/>
</dbReference>
<dbReference type="InterPro" id="IPR036595">
    <property type="entry name" value="A-macroglobulin_rcpt-bd_sf"/>
</dbReference>
<organism evidence="2 3">
    <name type="scientific">Sitophilus oryzae</name>
    <name type="common">Rice weevil</name>
    <name type="synonym">Curculio oryzae</name>
    <dbReference type="NCBI Taxonomy" id="7048"/>
    <lineage>
        <taxon>Eukaryota</taxon>
        <taxon>Metazoa</taxon>
        <taxon>Ecdysozoa</taxon>
        <taxon>Arthropoda</taxon>
        <taxon>Hexapoda</taxon>
        <taxon>Insecta</taxon>
        <taxon>Pterygota</taxon>
        <taxon>Neoptera</taxon>
        <taxon>Endopterygota</taxon>
        <taxon>Coleoptera</taxon>
        <taxon>Polyphaga</taxon>
        <taxon>Cucujiformia</taxon>
        <taxon>Curculionidae</taxon>
        <taxon>Dryophthorinae</taxon>
        <taxon>Sitophilus</taxon>
    </lineage>
</organism>
<feature type="domain" description="Alpha-macroglobulin receptor-binding" evidence="1">
    <location>
        <begin position="1"/>
        <end position="90"/>
    </location>
</feature>
<dbReference type="GeneID" id="115880375"/>
<dbReference type="AlphaFoldDB" id="A0A6J2XPL1"/>
<dbReference type="Proteomes" id="UP000504635">
    <property type="component" value="Unplaced"/>
</dbReference>
<evidence type="ECO:0000313" key="2">
    <source>
        <dbReference type="Proteomes" id="UP000504635"/>
    </source>
</evidence>
<dbReference type="InterPro" id="IPR009048">
    <property type="entry name" value="A-macroglobulin_rcpt-bd"/>
</dbReference>
<dbReference type="GO" id="GO:0005576">
    <property type="term" value="C:extracellular region"/>
    <property type="evidence" value="ECO:0007669"/>
    <property type="project" value="InterPro"/>
</dbReference>
<dbReference type="InParanoid" id="A0A6J2XPL1"/>
<keyword evidence="2" id="KW-1185">Reference proteome</keyword>
<dbReference type="InterPro" id="IPR050473">
    <property type="entry name" value="A2M/Complement_sys"/>
</dbReference>
<sequence>MAVLDVTVPTGYIIQQQDLDAYILSRRVRNLQRAKFQERKVLFYFDYLDSEDICVSFTVERWFPVANMSRYIAARVYDYYAPERFNETLIDALSSYTLDICQVCGSYQCPYCWIYNAAPSLSSPPLVLILSVLLTVVFAQRFEFYA</sequence>
<evidence type="ECO:0000313" key="3">
    <source>
        <dbReference type="RefSeq" id="XP_030753448.1"/>
    </source>
</evidence>
<dbReference type="OrthoDB" id="6359008at2759"/>